<organism evidence="1 2">
    <name type="scientific">Persea americana</name>
    <name type="common">Avocado</name>
    <dbReference type="NCBI Taxonomy" id="3435"/>
    <lineage>
        <taxon>Eukaryota</taxon>
        <taxon>Viridiplantae</taxon>
        <taxon>Streptophyta</taxon>
        <taxon>Embryophyta</taxon>
        <taxon>Tracheophyta</taxon>
        <taxon>Spermatophyta</taxon>
        <taxon>Magnoliopsida</taxon>
        <taxon>Magnoliidae</taxon>
        <taxon>Laurales</taxon>
        <taxon>Lauraceae</taxon>
        <taxon>Persea</taxon>
    </lineage>
</organism>
<name>A0ACC2KV77_PERAE</name>
<keyword evidence="2" id="KW-1185">Reference proteome</keyword>
<comment type="caution">
    <text evidence="1">The sequence shown here is derived from an EMBL/GenBank/DDBJ whole genome shotgun (WGS) entry which is preliminary data.</text>
</comment>
<protein>
    <submittedName>
        <fullName evidence="1">Uncharacterized protein</fullName>
    </submittedName>
</protein>
<gene>
    <name evidence="1" type="ORF">MRB53_033696</name>
</gene>
<dbReference type="EMBL" id="CM056819">
    <property type="protein sequence ID" value="KAJ8625166.1"/>
    <property type="molecule type" value="Genomic_DNA"/>
</dbReference>
<evidence type="ECO:0000313" key="2">
    <source>
        <dbReference type="Proteomes" id="UP001234297"/>
    </source>
</evidence>
<accession>A0ACC2KV77</accession>
<reference evidence="1 2" key="1">
    <citation type="journal article" date="2022" name="Hortic Res">
        <title>A haplotype resolved chromosomal level avocado genome allows analysis of novel avocado genes.</title>
        <authorList>
            <person name="Nath O."/>
            <person name="Fletcher S.J."/>
            <person name="Hayward A."/>
            <person name="Shaw L.M."/>
            <person name="Masouleh A.K."/>
            <person name="Furtado A."/>
            <person name="Henry R.J."/>
            <person name="Mitter N."/>
        </authorList>
    </citation>
    <scope>NUCLEOTIDE SEQUENCE [LARGE SCALE GENOMIC DNA]</scope>
    <source>
        <strain evidence="2">cv. Hass</strain>
    </source>
</reference>
<proteinExistence type="predicted"/>
<dbReference type="Proteomes" id="UP001234297">
    <property type="component" value="Chromosome 11"/>
</dbReference>
<sequence>MYNTLEFRYKVEKRFSSKLASWLSGKERRTSSCLSRTYEPPKKDELKQVFDKFDINEDGKICRNDLKQHFASFKNGNMGDHVTKMVEAADFDEDGVINFIDFKELHKKGISEQEIRSAFRMYDLDADGKISAKDLQEVLHRLGEKYSNLECVIMIANADCDGDGKVDVEDFMIMMTKTLKMLP</sequence>
<evidence type="ECO:0000313" key="1">
    <source>
        <dbReference type="EMBL" id="KAJ8625166.1"/>
    </source>
</evidence>